<evidence type="ECO:0000256" key="2">
    <source>
        <dbReference type="ARBA" id="ARBA00022679"/>
    </source>
</evidence>
<dbReference type="InterPro" id="IPR029026">
    <property type="entry name" value="tRNA_m1G_MTases_N"/>
</dbReference>
<evidence type="ECO:0000256" key="1">
    <source>
        <dbReference type="ARBA" id="ARBA00022603"/>
    </source>
</evidence>
<evidence type="ECO:0008006" key="7">
    <source>
        <dbReference type="Google" id="ProtNLM"/>
    </source>
</evidence>
<reference evidence="5" key="1">
    <citation type="submission" date="2021-02" db="EMBL/GenBank/DDBJ databases">
        <authorList>
            <person name="Dougan E. K."/>
            <person name="Rhodes N."/>
            <person name="Thang M."/>
            <person name="Chan C."/>
        </authorList>
    </citation>
    <scope>NUCLEOTIDE SEQUENCE</scope>
</reference>
<gene>
    <name evidence="5" type="ORF">PGLA1383_LOCUS44638</name>
</gene>
<evidence type="ECO:0000259" key="3">
    <source>
        <dbReference type="Pfam" id="PF00588"/>
    </source>
</evidence>
<keyword evidence="2" id="KW-0808">Transferase</keyword>
<dbReference type="GO" id="GO:0008173">
    <property type="term" value="F:RNA methyltransferase activity"/>
    <property type="evidence" value="ECO:0007669"/>
    <property type="project" value="InterPro"/>
</dbReference>
<dbReference type="Gene3D" id="3.40.1280.10">
    <property type="match status" value="1"/>
</dbReference>
<dbReference type="InterPro" id="IPR020936">
    <property type="entry name" value="TrhO"/>
</dbReference>
<dbReference type="InterPro" id="IPR040503">
    <property type="entry name" value="TRHO_N"/>
</dbReference>
<evidence type="ECO:0000313" key="6">
    <source>
        <dbReference type="Proteomes" id="UP000654075"/>
    </source>
</evidence>
<sequence length="421" mass="46033">DDGHRLSWSDLESGRYELLPDADVVIIDRVTYAGNVGSVLRHMPVFGAQVIFLTHSTHDPSSPYPSYPRKFVKEAMRVSMARHYEEFSSKLCVLESGGVDEVSKLLAFLKERGFKLLALENVEAFEDINSASATASSSPGVSGVAVEVAAKPVPHHSIYEEGSILRDVSTPMAFIFGGEVGGIPPALLATCDAGGYIPSRVGGNPRASQLTADCDQQSYKNFWSTEGNARTLSGEQMEGTVQDDDASSEIASRPFLRTHSCNVSVAACVVLSERFRLKLLHEPRPAEQPASARGAGDPKSSEYQVLLWYKYSKIRERSVFRDDQEKLCQTLNLSGRLRVAEDGLNGCLGGSRGNLEKYVACFSHDADDHNMKTYGCSFAETDFKWGGLDPSRGSEEEQRLKGLSVRLCLLATSGSVQIYRI</sequence>
<evidence type="ECO:0000259" key="4">
    <source>
        <dbReference type="Pfam" id="PF17773"/>
    </source>
</evidence>
<feature type="domain" description="tRNA/rRNA methyltransferase SpoU type" evidence="3">
    <location>
        <begin position="24"/>
        <end position="199"/>
    </location>
</feature>
<dbReference type="GO" id="GO:0006396">
    <property type="term" value="P:RNA processing"/>
    <property type="evidence" value="ECO:0007669"/>
    <property type="project" value="InterPro"/>
</dbReference>
<dbReference type="InterPro" id="IPR029028">
    <property type="entry name" value="Alpha/beta_knot_MTases"/>
</dbReference>
<dbReference type="SUPFAM" id="SSF75217">
    <property type="entry name" value="alpha/beta knot"/>
    <property type="match status" value="1"/>
</dbReference>
<dbReference type="AlphaFoldDB" id="A0A813GRJ3"/>
<accession>A0A813GRJ3</accession>
<dbReference type="InterPro" id="IPR001537">
    <property type="entry name" value="SpoU_MeTrfase"/>
</dbReference>
<feature type="domain" description="tRNA uridine(34) hydroxylase N-terminal" evidence="4">
    <location>
        <begin position="303"/>
        <end position="377"/>
    </location>
</feature>
<dbReference type="GO" id="GO:0003723">
    <property type="term" value="F:RNA binding"/>
    <property type="evidence" value="ECO:0007669"/>
    <property type="project" value="InterPro"/>
</dbReference>
<keyword evidence="1" id="KW-0489">Methyltransferase</keyword>
<keyword evidence="6" id="KW-1185">Reference proteome</keyword>
<dbReference type="Pfam" id="PF00588">
    <property type="entry name" value="SpoU_methylase"/>
    <property type="match status" value="1"/>
</dbReference>
<dbReference type="Pfam" id="PF17773">
    <property type="entry name" value="UPF0176_N"/>
    <property type="match status" value="1"/>
</dbReference>
<feature type="non-terminal residue" evidence="5">
    <location>
        <position position="1"/>
    </location>
</feature>
<name>A0A813GRJ3_POLGL</name>
<dbReference type="Proteomes" id="UP000654075">
    <property type="component" value="Unassembled WGS sequence"/>
</dbReference>
<organism evidence="5 6">
    <name type="scientific">Polarella glacialis</name>
    <name type="common">Dinoflagellate</name>
    <dbReference type="NCBI Taxonomy" id="89957"/>
    <lineage>
        <taxon>Eukaryota</taxon>
        <taxon>Sar</taxon>
        <taxon>Alveolata</taxon>
        <taxon>Dinophyceae</taxon>
        <taxon>Suessiales</taxon>
        <taxon>Suessiaceae</taxon>
        <taxon>Polarella</taxon>
    </lineage>
</organism>
<proteinExistence type="predicted"/>
<dbReference type="PANTHER" id="PTHR43268:SF6">
    <property type="entry name" value="THIOSULFATE SULFURTRANSFERASE_RHODANESE-LIKE DOMAIN-CONTAINING PROTEIN 2"/>
    <property type="match status" value="1"/>
</dbReference>
<comment type="caution">
    <text evidence="5">The sequence shown here is derived from an EMBL/GenBank/DDBJ whole genome shotgun (WGS) entry which is preliminary data.</text>
</comment>
<dbReference type="GO" id="GO:0032259">
    <property type="term" value="P:methylation"/>
    <property type="evidence" value="ECO:0007669"/>
    <property type="project" value="UniProtKB-KW"/>
</dbReference>
<dbReference type="EMBL" id="CAJNNV010029289">
    <property type="protein sequence ID" value="CAE8627927.1"/>
    <property type="molecule type" value="Genomic_DNA"/>
</dbReference>
<dbReference type="PANTHER" id="PTHR43268">
    <property type="entry name" value="THIOSULFATE SULFURTRANSFERASE/RHODANESE-LIKE DOMAIN-CONTAINING PROTEIN 2"/>
    <property type="match status" value="1"/>
</dbReference>
<evidence type="ECO:0000313" key="5">
    <source>
        <dbReference type="EMBL" id="CAE8627927.1"/>
    </source>
</evidence>
<dbReference type="Gene3D" id="3.30.70.100">
    <property type="match status" value="1"/>
</dbReference>
<protein>
    <recommendedName>
        <fullName evidence="7">tRNA/rRNA methyltransferase SpoU type domain-containing protein</fullName>
    </recommendedName>
</protein>
<dbReference type="OrthoDB" id="445433at2759"/>